<evidence type="ECO:0000256" key="1">
    <source>
        <dbReference type="SAM" id="MobiDB-lite"/>
    </source>
</evidence>
<feature type="compositionally biased region" description="Basic and acidic residues" evidence="1">
    <location>
        <begin position="1"/>
        <end position="12"/>
    </location>
</feature>
<dbReference type="EMBL" id="BMAO01026922">
    <property type="protein sequence ID" value="GFR13391.1"/>
    <property type="molecule type" value="Genomic_DNA"/>
</dbReference>
<name>A0A8X6LJT4_TRICU</name>
<proteinExistence type="predicted"/>
<keyword evidence="3" id="KW-1185">Reference proteome</keyword>
<comment type="caution">
    <text evidence="2">The sequence shown here is derived from an EMBL/GenBank/DDBJ whole genome shotgun (WGS) entry which is preliminary data.</text>
</comment>
<accession>A0A8X6LJT4</accession>
<protein>
    <submittedName>
        <fullName evidence="2">Uncharacterized protein</fullName>
    </submittedName>
</protein>
<organism evidence="2 3">
    <name type="scientific">Trichonephila clavata</name>
    <name type="common">Joro spider</name>
    <name type="synonym">Nephila clavata</name>
    <dbReference type="NCBI Taxonomy" id="2740835"/>
    <lineage>
        <taxon>Eukaryota</taxon>
        <taxon>Metazoa</taxon>
        <taxon>Ecdysozoa</taxon>
        <taxon>Arthropoda</taxon>
        <taxon>Chelicerata</taxon>
        <taxon>Arachnida</taxon>
        <taxon>Araneae</taxon>
        <taxon>Araneomorphae</taxon>
        <taxon>Entelegynae</taxon>
        <taxon>Araneoidea</taxon>
        <taxon>Nephilidae</taxon>
        <taxon>Trichonephila</taxon>
    </lineage>
</organism>
<evidence type="ECO:0000313" key="3">
    <source>
        <dbReference type="Proteomes" id="UP000887116"/>
    </source>
</evidence>
<feature type="region of interest" description="Disordered" evidence="1">
    <location>
        <begin position="1"/>
        <end position="22"/>
    </location>
</feature>
<evidence type="ECO:0000313" key="2">
    <source>
        <dbReference type="EMBL" id="GFR13391.1"/>
    </source>
</evidence>
<dbReference type="AlphaFoldDB" id="A0A8X6LJT4"/>
<dbReference type="Proteomes" id="UP000887116">
    <property type="component" value="Unassembled WGS sequence"/>
</dbReference>
<gene>
    <name evidence="2" type="ORF">TNCT_64811</name>
</gene>
<sequence>MTPSRFNERDPNTHPPSRYYGHPGTSCALMRGYSATSALVQPTVVTAKEQSLRDFLYLGILRNNSKTSFGGQTLVRYDWTPGLRRRKDAGR</sequence>
<reference evidence="2" key="1">
    <citation type="submission" date="2020-07" db="EMBL/GenBank/DDBJ databases">
        <title>Multicomponent nature underlies the extraordinary mechanical properties of spider dragline silk.</title>
        <authorList>
            <person name="Kono N."/>
            <person name="Nakamura H."/>
            <person name="Mori M."/>
            <person name="Yoshida Y."/>
            <person name="Ohtoshi R."/>
            <person name="Malay A.D."/>
            <person name="Moran D.A.P."/>
            <person name="Tomita M."/>
            <person name="Numata K."/>
            <person name="Arakawa K."/>
        </authorList>
    </citation>
    <scope>NUCLEOTIDE SEQUENCE</scope>
</reference>